<dbReference type="STRING" id="1123282.SAMN02745823_02588"/>
<gene>
    <name evidence="2" type="ORF">SAMN02745823_02588</name>
</gene>
<dbReference type="CDD" id="cd12953">
    <property type="entry name" value="MMP_TTHA0227"/>
    <property type="match status" value="1"/>
</dbReference>
<evidence type="ECO:0000313" key="2">
    <source>
        <dbReference type="EMBL" id="SHI12534.1"/>
    </source>
</evidence>
<reference evidence="2 3" key="1">
    <citation type="submission" date="2016-11" db="EMBL/GenBank/DDBJ databases">
        <authorList>
            <person name="Jaros S."/>
            <person name="Januszkiewicz K."/>
            <person name="Wedrychowicz H."/>
        </authorList>
    </citation>
    <scope>NUCLEOTIDE SEQUENCE [LARGE SCALE GENOMIC DNA]</scope>
    <source>
        <strain evidence="2 3">DSM 10068</strain>
    </source>
</reference>
<organism evidence="2 3">
    <name type="scientific">Sporobacter termitidis DSM 10068</name>
    <dbReference type="NCBI Taxonomy" id="1123282"/>
    <lineage>
        <taxon>Bacteria</taxon>
        <taxon>Bacillati</taxon>
        <taxon>Bacillota</taxon>
        <taxon>Clostridia</taxon>
        <taxon>Eubacteriales</taxon>
        <taxon>Oscillospiraceae</taxon>
        <taxon>Sporobacter</taxon>
    </lineage>
</organism>
<dbReference type="AlphaFoldDB" id="A0A1M5YL32"/>
<proteinExistence type="predicted"/>
<evidence type="ECO:0000256" key="1">
    <source>
        <dbReference type="SAM" id="MobiDB-lite"/>
    </source>
</evidence>
<dbReference type="InterPro" id="IPR038555">
    <property type="entry name" value="Zincin_1_sf"/>
</dbReference>
<feature type="compositionally biased region" description="Acidic residues" evidence="1">
    <location>
        <begin position="120"/>
        <end position="167"/>
    </location>
</feature>
<dbReference type="EMBL" id="FQXV01000009">
    <property type="protein sequence ID" value="SHI12534.1"/>
    <property type="molecule type" value="Genomic_DNA"/>
</dbReference>
<accession>A0A1M5YL32</accession>
<dbReference type="RefSeq" id="WP_073079688.1">
    <property type="nucleotide sequence ID" value="NZ_FQXV01000009.1"/>
</dbReference>
<protein>
    <submittedName>
        <fullName evidence="2">Zinicin-like metallopeptidase</fullName>
    </submittedName>
</protein>
<dbReference type="Gene3D" id="3.30.2010.20">
    <property type="match status" value="1"/>
</dbReference>
<feature type="region of interest" description="Disordered" evidence="1">
    <location>
        <begin position="115"/>
        <end position="167"/>
    </location>
</feature>
<sequence>MITIEEMQDMLDDIAGEFPPEFFEELNGGIILLPEAKHHEKDVDGNLYILGEYHRGGGLGRYISIYYGSFMRVYGYLKSDRIKEKLRSTVRHEFRHHIESLAGDDDLERIDSRHIADYQSGEDYEEDDVYDDEDYDEDYDNDDFDEDDFDEDYDDEDGADDGDEDGV</sequence>
<dbReference type="SUPFAM" id="SSF55486">
    <property type="entry name" value="Metalloproteases ('zincins'), catalytic domain"/>
    <property type="match status" value="1"/>
</dbReference>
<dbReference type="Proteomes" id="UP000183995">
    <property type="component" value="Unassembled WGS sequence"/>
</dbReference>
<keyword evidence="3" id="KW-1185">Reference proteome</keyword>
<name>A0A1M5YL32_9FIRM</name>
<evidence type="ECO:0000313" key="3">
    <source>
        <dbReference type="Proteomes" id="UP000183995"/>
    </source>
</evidence>